<evidence type="ECO:0000256" key="1">
    <source>
        <dbReference type="ARBA" id="ARBA00023157"/>
    </source>
</evidence>
<gene>
    <name evidence="6" type="primary">LOC108564904</name>
</gene>
<organism evidence="5 6">
    <name type="scientific">Nicrophorus vespilloides</name>
    <name type="common">Boreal carrion beetle</name>
    <dbReference type="NCBI Taxonomy" id="110193"/>
    <lineage>
        <taxon>Eukaryota</taxon>
        <taxon>Metazoa</taxon>
        <taxon>Ecdysozoa</taxon>
        <taxon>Arthropoda</taxon>
        <taxon>Hexapoda</taxon>
        <taxon>Insecta</taxon>
        <taxon>Pterygota</taxon>
        <taxon>Neoptera</taxon>
        <taxon>Endopterygota</taxon>
        <taxon>Coleoptera</taxon>
        <taxon>Polyphaga</taxon>
        <taxon>Staphyliniformia</taxon>
        <taxon>Silphidae</taxon>
        <taxon>Nicrophorinae</taxon>
        <taxon>Nicrophorus</taxon>
    </lineage>
</organism>
<reference evidence="6" key="1">
    <citation type="submission" date="2025-08" db="UniProtKB">
        <authorList>
            <consortium name="RefSeq"/>
        </authorList>
    </citation>
    <scope>IDENTIFICATION</scope>
    <source>
        <tissue evidence="6">Whole Larva</tissue>
    </source>
</reference>
<dbReference type="Proteomes" id="UP000695000">
    <property type="component" value="Unplaced"/>
</dbReference>
<keyword evidence="5" id="KW-1185">Reference proteome</keyword>
<protein>
    <submittedName>
        <fullName evidence="6">A disintegrin and metalloproteinase with thrombospondin motifs 18-like</fullName>
    </submittedName>
</protein>
<name>A0ABM1MYE0_NICVS</name>
<dbReference type="Pfam" id="PF01562">
    <property type="entry name" value="Pep_M12B_propep"/>
    <property type="match status" value="1"/>
</dbReference>
<sequence>MAHYPGALICLSLCFICCAVASLADRYKDYEIVIPRKVNELGEFVSHSLSHYHKRDGDGPSDNLHYSVPISGRDHHLELLPNRKISSPGALVETISRAGTKQFKRMSDNNRCHFGGTVRGVRGSRAAVSTCNGLAGYIRTDDGHYLIEPAAPISSASGPHPHVVYKDSGDAKGNCGSDVRRRNARDGVNATAGIASVDVPIEMHIESLVVLDQAILRYRKEIDIENFVLTVFNMASAYTLLLYIHAFLSCDNYF</sequence>
<evidence type="ECO:0000313" key="6">
    <source>
        <dbReference type="RefSeq" id="XP_017779590.1"/>
    </source>
</evidence>
<evidence type="ECO:0000256" key="3">
    <source>
        <dbReference type="SAM" id="SignalP"/>
    </source>
</evidence>
<keyword evidence="2" id="KW-0812">Transmembrane</keyword>
<proteinExistence type="predicted"/>
<keyword evidence="1" id="KW-1015">Disulfide bond</keyword>
<feature type="signal peptide" evidence="3">
    <location>
        <begin position="1"/>
        <end position="21"/>
    </location>
</feature>
<dbReference type="RefSeq" id="XP_017779590.1">
    <property type="nucleotide sequence ID" value="XM_017924101.1"/>
</dbReference>
<dbReference type="PANTHER" id="PTHR11905:SF256">
    <property type="entry name" value="PEPTIDASE M12B DOMAIN-CONTAINING PROTEIN"/>
    <property type="match status" value="1"/>
</dbReference>
<keyword evidence="3" id="KW-0732">Signal</keyword>
<keyword evidence="2" id="KW-1133">Transmembrane helix</keyword>
<feature type="chain" id="PRO_5045825004" evidence="3">
    <location>
        <begin position="22"/>
        <end position="254"/>
    </location>
</feature>
<evidence type="ECO:0000256" key="2">
    <source>
        <dbReference type="SAM" id="Phobius"/>
    </source>
</evidence>
<feature type="domain" description="Peptidase M12B propeptide" evidence="4">
    <location>
        <begin position="31"/>
        <end position="119"/>
    </location>
</feature>
<feature type="transmembrane region" description="Helical" evidence="2">
    <location>
        <begin position="227"/>
        <end position="248"/>
    </location>
</feature>
<evidence type="ECO:0000313" key="5">
    <source>
        <dbReference type="Proteomes" id="UP000695000"/>
    </source>
</evidence>
<evidence type="ECO:0000259" key="4">
    <source>
        <dbReference type="Pfam" id="PF01562"/>
    </source>
</evidence>
<dbReference type="InterPro" id="IPR002870">
    <property type="entry name" value="Peptidase_M12B_N"/>
</dbReference>
<keyword evidence="2" id="KW-0472">Membrane</keyword>
<dbReference type="PANTHER" id="PTHR11905">
    <property type="entry name" value="ADAM A DISINTEGRIN AND METALLOPROTEASE DOMAIN"/>
    <property type="match status" value="1"/>
</dbReference>
<dbReference type="GeneID" id="108564904"/>
<accession>A0ABM1MYE0</accession>